<proteinExistence type="predicted"/>
<feature type="chain" id="PRO_5036953900" description="DUF1176 domain-containing protein" evidence="1">
    <location>
        <begin position="24"/>
        <end position="348"/>
    </location>
</feature>
<gene>
    <name evidence="2" type="ORF">GCM10011385_06930</name>
</gene>
<evidence type="ECO:0000256" key="1">
    <source>
        <dbReference type="SAM" id="SignalP"/>
    </source>
</evidence>
<protein>
    <recommendedName>
        <fullName evidence="4">DUF1176 domain-containing protein</fullName>
    </recommendedName>
</protein>
<organism evidence="2 3">
    <name type="scientific">Nitratireductor aestuarii</name>
    <dbReference type="NCBI Taxonomy" id="1735103"/>
    <lineage>
        <taxon>Bacteria</taxon>
        <taxon>Pseudomonadati</taxon>
        <taxon>Pseudomonadota</taxon>
        <taxon>Alphaproteobacteria</taxon>
        <taxon>Hyphomicrobiales</taxon>
        <taxon>Phyllobacteriaceae</taxon>
        <taxon>Nitratireductor</taxon>
    </lineage>
</organism>
<dbReference type="EMBL" id="BMIF01000001">
    <property type="protein sequence ID" value="GGA55906.1"/>
    <property type="molecule type" value="Genomic_DNA"/>
</dbReference>
<sequence>MKPIYLLAAAAMLAPMQLAPALAQEAPPYLDDRSNPRQLIRSLYNAINRHEYGRAFSYFSNPPSPSFEDYEKGFADTESVELVTGLPAEDAGAGTVHYTLPVAIRSTSTSGESRVFAGCYTLKLSSPTAQTTPYTPLTVEEGELRPAEGELEDVLPTRCNNDEPEREADALLMQEAREAFVAIYGKECEVTEAEQEAPVHHQLTWRPSYASEDSPDEVAHLFRFFCYRGAYNEIHVYLMTNEATGTIRPLTFASPELDIQYEDDDSEKAATDIRIVGYQTENMLVNSDYDPQTMSIISHSKWRGLGDASSIGTWLFRQGQFSLVKYEVDPSYDGEIEPVTVLDYEQAP</sequence>
<evidence type="ECO:0000313" key="2">
    <source>
        <dbReference type="EMBL" id="GGA55906.1"/>
    </source>
</evidence>
<dbReference type="AlphaFoldDB" id="A0A916RG69"/>
<dbReference type="Pfam" id="PF06674">
    <property type="entry name" value="DUF1176"/>
    <property type="match status" value="1"/>
</dbReference>
<accession>A0A916RG69</accession>
<keyword evidence="3" id="KW-1185">Reference proteome</keyword>
<comment type="caution">
    <text evidence="2">The sequence shown here is derived from an EMBL/GenBank/DDBJ whole genome shotgun (WGS) entry which is preliminary data.</text>
</comment>
<feature type="signal peptide" evidence="1">
    <location>
        <begin position="1"/>
        <end position="23"/>
    </location>
</feature>
<keyword evidence="1" id="KW-0732">Signal</keyword>
<evidence type="ECO:0008006" key="4">
    <source>
        <dbReference type="Google" id="ProtNLM"/>
    </source>
</evidence>
<name>A0A916RG69_9HYPH</name>
<reference evidence="2" key="2">
    <citation type="submission" date="2020-09" db="EMBL/GenBank/DDBJ databases">
        <authorList>
            <person name="Sun Q."/>
            <person name="Zhou Y."/>
        </authorList>
    </citation>
    <scope>NUCLEOTIDE SEQUENCE</scope>
    <source>
        <strain evidence="2">CGMCC 1.15320</strain>
    </source>
</reference>
<reference evidence="2" key="1">
    <citation type="journal article" date="2014" name="Int. J. Syst. Evol. Microbiol.">
        <title>Complete genome sequence of Corynebacterium casei LMG S-19264T (=DSM 44701T), isolated from a smear-ripened cheese.</title>
        <authorList>
            <consortium name="US DOE Joint Genome Institute (JGI-PGF)"/>
            <person name="Walter F."/>
            <person name="Albersmeier A."/>
            <person name="Kalinowski J."/>
            <person name="Ruckert C."/>
        </authorList>
    </citation>
    <scope>NUCLEOTIDE SEQUENCE</scope>
    <source>
        <strain evidence="2">CGMCC 1.15320</strain>
    </source>
</reference>
<dbReference type="InterPro" id="IPR009560">
    <property type="entry name" value="DUF1176"/>
</dbReference>
<dbReference type="RefSeq" id="WP_188719527.1">
    <property type="nucleotide sequence ID" value="NZ_BMIF01000001.1"/>
</dbReference>
<evidence type="ECO:0000313" key="3">
    <source>
        <dbReference type="Proteomes" id="UP000636264"/>
    </source>
</evidence>
<dbReference type="Proteomes" id="UP000636264">
    <property type="component" value="Unassembled WGS sequence"/>
</dbReference>